<dbReference type="GeneID" id="101317315"/>
<protein>
    <submittedName>
        <fullName evidence="10">Major intrinsically disordered NOTCH2-binding receptor 1-like</fullName>
    </submittedName>
</protein>
<dbReference type="CTD" id="100127206"/>
<evidence type="ECO:0000256" key="4">
    <source>
        <dbReference type="ARBA" id="ARBA00023136"/>
    </source>
</evidence>
<organism evidence="9 10">
    <name type="scientific">Tursiops truncatus</name>
    <name type="common">Atlantic bottle-nosed dolphin</name>
    <name type="synonym">Delphinus truncatus</name>
    <dbReference type="NCBI Taxonomy" id="9739"/>
    <lineage>
        <taxon>Eukaryota</taxon>
        <taxon>Metazoa</taxon>
        <taxon>Chordata</taxon>
        <taxon>Craniata</taxon>
        <taxon>Vertebrata</taxon>
        <taxon>Euteleostomi</taxon>
        <taxon>Mammalia</taxon>
        <taxon>Eutheria</taxon>
        <taxon>Laurasiatheria</taxon>
        <taxon>Artiodactyla</taxon>
        <taxon>Whippomorpha</taxon>
        <taxon>Cetacea</taxon>
        <taxon>Odontoceti</taxon>
        <taxon>Delphinidae</taxon>
        <taxon>Tursiops</taxon>
    </lineage>
</organism>
<dbReference type="Proteomes" id="UP000245320">
    <property type="component" value="Chromosome 3"/>
</dbReference>
<evidence type="ECO:0000256" key="5">
    <source>
        <dbReference type="ARBA" id="ARBA00037847"/>
    </source>
</evidence>
<dbReference type="FunCoup" id="A0A2U3VA04">
    <property type="interactions" value="334"/>
</dbReference>
<feature type="region of interest" description="Disordered" evidence="6">
    <location>
        <begin position="64"/>
        <end position="107"/>
    </location>
</feature>
<dbReference type="RefSeq" id="XP_004329681.1">
    <property type="nucleotide sequence ID" value="XM_004329633.2"/>
</dbReference>
<dbReference type="PANTHER" id="PTHR31530">
    <property type="entry name" value="MAJOR INTRINSICALLY DISORDERED NOTCH2-BINDING RECEPTOR 1 MINAR1 FAMILY MEMBER"/>
    <property type="match status" value="1"/>
</dbReference>
<evidence type="ECO:0000256" key="1">
    <source>
        <dbReference type="ARBA" id="ARBA00006410"/>
    </source>
</evidence>
<dbReference type="PANTHER" id="PTHR31530:SF4">
    <property type="entry name" value="MAJOR INTRINSICALLY DISORDERED NOTCH2-BINDING RECEPTOR 1-LIKE"/>
    <property type="match status" value="1"/>
</dbReference>
<evidence type="ECO:0000313" key="9">
    <source>
        <dbReference type="Proteomes" id="UP000245320"/>
    </source>
</evidence>
<sequence length="190" mass="21679">MDLSVLPNNNHPDKFLQLDVRSLMRNSALLQASLVKFPGGNYPAAQHWQNLIYSQREKKNITAQRMRRSSLESAVSTESPPPSLSSVLKNNPLYGDESLEDGMEERKKNPSWTVEEYDKHSLHTNLSGHLKESPNDLRFWLGDMYTPGFDTLLKKEEEQEKHSKYCRIGLILLLIACVLVSIVTVSTFFT</sequence>
<dbReference type="InterPro" id="IPR009626">
    <property type="entry name" value="MINAR1-like_C"/>
</dbReference>
<evidence type="ECO:0000256" key="6">
    <source>
        <dbReference type="SAM" id="MobiDB-lite"/>
    </source>
</evidence>
<accession>A0A2U3VA04</accession>
<reference evidence="10" key="1">
    <citation type="submission" date="2025-08" db="UniProtKB">
        <authorList>
            <consortium name="RefSeq"/>
        </authorList>
    </citation>
    <scope>IDENTIFICATION</scope>
    <source>
        <tissue evidence="10">Spleen</tissue>
    </source>
</reference>
<comment type="similarity">
    <text evidence="1">Belongs to the MINAR family.</text>
</comment>
<evidence type="ECO:0000256" key="3">
    <source>
        <dbReference type="ARBA" id="ARBA00022989"/>
    </source>
</evidence>
<feature type="domain" description="Major intrinsically disordered Notch2-binding receptor 1-like C-terminal" evidence="8">
    <location>
        <begin position="47"/>
        <end position="186"/>
    </location>
</feature>
<proteinExistence type="inferred from homology"/>
<dbReference type="Pfam" id="PF06789">
    <property type="entry name" value="MINAR1_C"/>
    <property type="match status" value="1"/>
</dbReference>
<keyword evidence="4 7" id="KW-0472">Membrane</keyword>
<evidence type="ECO:0000259" key="8">
    <source>
        <dbReference type="Pfam" id="PF06789"/>
    </source>
</evidence>
<name>A0A2U3VA04_TURTR</name>
<comment type="subcellular location">
    <subcellularLocation>
        <location evidence="5">Endomembrane system</location>
        <topology evidence="5">Single-pass membrane protein</topology>
    </subcellularLocation>
</comment>
<evidence type="ECO:0000313" key="10">
    <source>
        <dbReference type="RefSeq" id="XP_004329681.1"/>
    </source>
</evidence>
<evidence type="ECO:0000256" key="7">
    <source>
        <dbReference type="SAM" id="Phobius"/>
    </source>
</evidence>
<feature type="transmembrane region" description="Helical" evidence="7">
    <location>
        <begin position="168"/>
        <end position="189"/>
    </location>
</feature>
<dbReference type="InParanoid" id="A0A2U3VA04"/>
<feature type="compositionally biased region" description="Polar residues" evidence="6">
    <location>
        <begin position="71"/>
        <end position="89"/>
    </location>
</feature>
<keyword evidence="3 7" id="KW-1133">Transmembrane helix</keyword>
<evidence type="ECO:0000256" key="2">
    <source>
        <dbReference type="ARBA" id="ARBA00022692"/>
    </source>
</evidence>
<dbReference type="AlphaFoldDB" id="A0A2U3VA04"/>
<dbReference type="InterPro" id="IPR039706">
    <property type="entry name" value="MINAR1-like"/>
</dbReference>
<keyword evidence="9" id="KW-1185">Reference proteome</keyword>
<gene>
    <name evidence="10" type="primary">MINAR2</name>
</gene>
<dbReference type="GO" id="GO:0012505">
    <property type="term" value="C:endomembrane system"/>
    <property type="evidence" value="ECO:0007669"/>
    <property type="project" value="UniProtKB-SubCell"/>
</dbReference>
<dbReference type="OrthoDB" id="8920945at2759"/>
<keyword evidence="2 7" id="KW-0812">Transmembrane</keyword>